<protein>
    <recommendedName>
        <fullName evidence="4">CS012 protein</fullName>
    </recommendedName>
</protein>
<evidence type="ECO:0000313" key="3">
    <source>
        <dbReference type="Proteomes" id="UP000269945"/>
    </source>
</evidence>
<dbReference type="Proteomes" id="UP000269945">
    <property type="component" value="Unassembled WGS sequence"/>
</dbReference>
<evidence type="ECO:0000256" key="1">
    <source>
        <dbReference type="ARBA" id="ARBA00029457"/>
    </source>
</evidence>
<keyword evidence="3" id="KW-1185">Reference proteome</keyword>
<proteinExistence type="inferred from homology"/>
<comment type="caution">
    <text evidence="2">The sequence shown here is derived from an EMBL/GenBank/DDBJ whole genome shotgun (WGS) entry which is preliminary data.</text>
</comment>
<comment type="similarity">
    <text evidence="1">Belongs to the C19orf12 family.</text>
</comment>
<evidence type="ECO:0008006" key="4">
    <source>
        <dbReference type="Google" id="ProtNLM"/>
    </source>
</evidence>
<evidence type="ECO:0000313" key="2">
    <source>
        <dbReference type="EMBL" id="VCW76938.1"/>
    </source>
</evidence>
<organism evidence="2 3">
    <name type="scientific">Gulo gulo</name>
    <name type="common">Wolverine</name>
    <name type="synonym">Gluton</name>
    <dbReference type="NCBI Taxonomy" id="48420"/>
    <lineage>
        <taxon>Eukaryota</taxon>
        <taxon>Metazoa</taxon>
        <taxon>Chordata</taxon>
        <taxon>Craniata</taxon>
        <taxon>Vertebrata</taxon>
        <taxon>Euteleostomi</taxon>
        <taxon>Mammalia</taxon>
        <taxon>Eutheria</taxon>
        <taxon>Laurasiatheria</taxon>
        <taxon>Carnivora</taxon>
        <taxon>Caniformia</taxon>
        <taxon>Musteloidea</taxon>
        <taxon>Mustelidae</taxon>
        <taxon>Guloninae</taxon>
        <taxon>Gulo</taxon>
    </lineage>
</organism>
<accession>A0A9X9LMQ5</accession>
<dbReference type="InterPro" id="IPR033369">
    <property type="entry name" value="C19orf12"/>
</dbReference>
<dbReference type="EMBL" id="CYRY02008129">
    <property type="protein sequence ID" value="VCW76938.1"/>
    <property type="molecule type" value="Genomic_DNA"/>
</dbReference>
<dbReference type="AlphaFoldDB" id="A0A9X9LMQ5"/>
<gene>
    <name evidence="2" type="ORF">BN2614_LOCUS1</name>
</gene>
<sequence>MKLLCCITEEREKGSLKPVVGRMIGGLVGGPPGAAVGEAVGGLLGTWMISGQFKPIPQIIMELPPDKKQKLYKEAMAILKHLKWRDTEDLTTLVMGSEDLKMQLLAVLEKCLKG</sequence>
<dbReference type="Pfam" id="PF20721">
    <property type="entry name" value="C19orf12"/>
    <property type="match status" value="1"/>
</dbReference>
<name>A0A9X9LMQ5_GULGU</name>
<dbReference type="PANTHER" id="PTHR31493">
    <property type="entry name" value="NAZO FAMILY MEMBER"/>
    <property type="match status" value="1"/>
</dbReference>
<reference evidence="2 3" key="1">
    <citation type="submission" date="2018-10" db="EMBL/GenBank/DDBJ databases">
        <authorList>
            <person name="Ekblom R."/>
            <person name="Jareborg N."/>
        </authorList>
    </citation>
    <scope>NUCLEOTIDE SEQUENCE [LARGE SCALE GENOMIC DNA]</scope>
    <source>
        <tissue evidence="2">Muscle</tissue>
    </source>
</reference>
<dbReference type="PANTHER" id="PTHR31493:SF1">
    <property type="entry name" value="PROTEIN C19ORF12"/>
    <property type="match status" value="1"/>
</dbReference>